<name>A0A9X1MN64_9BACT</name>
<evidence type="ECO:0000313" key="2">
    <source>
        <dbReference type="EMBL" id="MCC9629357.1"/>
    </source>
</evidence>
<feature type="transmembrane region" description="Helical" evidence="1">
    <location>
        <begin position="43"/>
        <end position="61"/>
    </location>
</feature>
<gene>
    <name evidence="2" type="ORF">LOC68_13210</name>
</gene>
<dbReference type="EMBL" id="JAJKFT010000010">
    <property type="protein sequence ID" value="MCC9629357.1"/>
    <property type="molecule type" value="Genomic_DNA"/>
</dbReference>
<reference evidence="2" key="1">
    <citation type="submission" date="2021-11" db="EMBL/GenBank/DDBJ databases">
        <title>Genome sequence.</title>
        <authorList>
            <person name="Sun Q."/>
        </authorList>
    </citation>
    <scope>NUCLEOTIDE SEQUENCE</scope>
    <source>
        <strain evidence="2">JC732</strain>
    </source>
</reference>
<organism evidence="2 3">
    <name type="scientific">Blastopirellula sediminis</name>
    <dbReference type="NCBI Taxonomy" id="2894196"/>
    <lineage>
        <taxon>Bacteria</taxon>
        <taxon>Pseudomonadati</taxon>
        <taxon>Planctomycetota</taxon>
        <taxon>Planctomycetia</taxon>
        <taxon>Pirellulales</taxon>
        <taxon>Pirellulaceae</taxon>
        <taxon>Blastopirellula</taxon>
    </lineage>
</organism>
<dbReference type="Proteomes" id="UP001139103">
    <property type="component" value="Unassembled WGS sequence"/>
</dbReference>
<sequence length="185" mass="20702">MAAVGVFCVIGVPLNFFWRDRLQRAAAQGVSLRSNYQFTLLELVVFTGIFGVTLAVAVDAIRHSHPQTAEHVAASYAPFRLPPGASDVSYHCRIRSGRWVEFTVDEPELIEWFEAGDLAFQDESLGVKLRESGLFLSVDRPGELSGPTSITIKNGLRAGWSEEGNGFKLYYDRDTKRAYYNVFFD</sequence>
<keyword evidence="3" id="KW-1185">Reference proteome</keyword>
<evidence type="ECO:0000256" key="1">
    <source>
        <dbReference type="SAM" id="Phobius"/>
    </source>
</evidence>
<protein>
    <submittedName>
        <fullName evidence="2">Uncharacterized protein</fullName>
    </submittedName>
</protein>
<dbReference type="AlphaFoldDB" id="A0A9X1MN64"/>
<proteinExistence type="predicted"/>
<keyword evidence="1" id="KW-1133">Transmembrane helix</keyword>
<comment type="caution">
    <text evidence="2">The sequence shown here is derived from an EMBL/GenBank/DDBJ whole genome shotgun (WGS) entry which is preliminary data.</text>
</comment>
<evidence type="ECO:0000313" key="3">
    <source>
        <dbReference type="Proteomes" id="UP001139103"/>
    </source>
</evidence>
<keyword evidence="1" id="KW-0472">Membrane</keyword>
<accession>A0A9X1MN64</accession>
<keyword evidence="1" id="KW-0812">Transmembrane</keyword>
<dbReference type="RefSeq" id="WP_230219270.1">
    <property type="nucleotide sequence ID" value="NZ_JAJKFT010000010.1"/>
</dbReference>